<protein>
    <submittedName>
        <fullName evidence="2">Uncharacterized protein</fullName>
    </submittedName>
</protein>
<evidence type="ECO:0000313" key="1">
    <source>
        <dbReference type="Proteomes" id="UP000887581"/>
    </source>
</evidence>
<accession>A0A915PX14</accession>
<dbReference type="AlphaFoldDB" id="A0A915PX14"/>
<sequence>MPPAGSRVPAALSAPTFVELTLLKEAICENGICEDDRNILGAISGIPFGSPEFGEILATDCVPFDRTRLSTPVDKLEEWLKEIVTGTEVATLVPFTCKVLTDGYGCEVGICVTDTDVGSAKFDEMFAGLEKSISASNETVLDVVAIVGKFISTPEESWAFCTV</sequence>
<evidence type="ECO:0000313" key="2">
    <source>
        <dbReference type="WBParaSite" id="sdigi.contig538.g8893.t1"/>
    </source>
</evidence>
<dbReference type="WBParaSite" id="sdigi.contig538.g8893.t1">
    <property type="protein sequence ID" value="sdigi.contig538.g8893.t1"/>
    <property type="gene ID" value="sdigi.contig538.g8893"/>
</dbReference>
<keyword evidence="1" id="KW-1185">Reference proteome</keyword>
<organism evidence="1 2">
    <name type="scientific">Setaria digitata</name>
    <dbReference type="NCBI Taxonomy" id="48799"/>
    <lineage>
        <taxon>Eukaryota</taxon>
        <taxon>Metazoa</taxon>
        <taxon>Ecdysozoa</taxon>
        <taxon>Nematoda</taxon>
        <taxon>Chromadorea</taxon>
        <taxon>Rhabditida</taxon>
        <taxon>Spirurina</taxon>
        <taxon>Spiruromorpha</taxon>
        <taxon>Filarioidea</taxon>
        <taxon>Setariidae</taxon>
        <taxon>Setaria</taxon>
    </lineage>
</organism>
<proteinExistence type="predicted"/>
<reference evidence="2" key="1">
    <citation type="submission" date="2022-11" db="UniProtKB">
        <authorList>
            <consortium name="WormBaseParasite"/>
        </authorList>
    </citation>
    <scope>IDENTIFICATION</scope>
</reference>
<name>A0A915PX14_9BILA</name>
<dbReference type="Proteomes" id="UP000887581">
    <property type="component" value="Unplaced"/>
</dbReference>